<dbReference type="AlphaFoldDB" id="A0A9E8NEQ3"/>
<dbReference type="EMBL" id="CP112998">
    <property type="protein sequence ID" value="WAC14603.1"/>
    <property type="molecule type" value="Genomic_DNA"/>
</dbReference>
<dbReference type="Pfam" id="PF01022">
    <property type="entry name" value="HTH_5"/>
    <property type="match status" value="1"/>
</dbReference>
<feature type="domain" description="HTH arsR-type" evidence="1">
    <location>
        <begin position="1"/>
        <end position="92"/>
    </location>
</feature>
<evidence type="ECO:0000313" key="2">
    <source>
        <dbReference type="EMBL" id="WAC14603.1"/>
    </source>
</evidence>
<name>A0A9E8NEQ3_9BACT</name>
<dbReference type="PANTHER" id="PTHR38600">
    <property type="entry name" value="TRANSCRIPTIONAL REGULATORY PROTEIN"/>
    <property type="match status" value="1"/>
</dbReference>
<dbReference type="CDD" id="cd00090">
    <property type="entry name" value="HTH_ARSR"/>
    <property type="match status" value="1"/>
</dbReference>
<evidence type="ECO:0000259" key="1">
    <source>
        <dbReference type="PROSITE" id="PS50987"/>
    </source>
</evidence>
<protein>
    <submittedName>
        <fullName evidence="2">Metalloregulator ArsR/SmtB family transcription factor</fullName>
    </submittedName>
</protein>
<dbReference type="SMART" id="SM00418">
    <property type="entry name" value="HTH_ARSR"/>
    <property type="match status" value="1"/>
</dbReference>
<dbReference type="InterPro" id="IPR036388">
    <property type="entry name" value="WH-like_DNA-bd_sf"/>
</dbReference>
<dbReference type="PANTHER" id="PTHR38600:SF1">
    <property type="entry name" value="TRANSCRIPTIONAL REGULATORY PROTEIN"/>
    <property type="match status" value="1"/>
</dbReference>
<proteinExistence type="predicted"/>
<dbReference type="InterPro" id="IPR011991">
    <property type="entry name" value="ArsR-like_HTH"/>
</dbReference>
<dbReference type="InterPro" id="IPR001845">
    <property type="entry name" value="HTH_ArsR_DNA-bd_dom"/>
</dbReference>
<keyword evidence="3" id="KW-1185">Reference proteome</keyword>
<dbReference type="KEGG" id="dpf:ON006_11705"/>
<sequence length="119" mass="13741">MSIEARRDVFQAIADPTRRQIINLIAHKAMNLNAIADNFDISRPAISQHIKILTECGMVVVRQEGRERFCEAKLDGLSEVSNWVDQYRQFWNEKFDTLGSYLSRIQANNLSNEELNTNQ</sequence>
<evidence type="ECO:0000313" key="3">
    <source>
        <dbReference type="Proteomes" id="UP001164653"/>
    </source>
</evidence>
<dbReference type="Proteomes" id="UP001164653">
    <property type="component" value="Chromosome"/>
</dbReference>
<dbReference type="RefSeq" id="WP_244819972.1">
    <property type="nucleotide sequence ID" value="NZ_CP112998.1"/>
</dbReference>
<dbReference type="GO" id="GO:0003700">
    <property type="term" value="F:DNA-binding transcription factor activity"/>
    <property type="evidence" value="ECO:0007669"/>
    <property type="project" value="InterPro"/>
</dbReference>
<dbReference type="Gene3D" id="1.10.10.10">
    <property type="entry name" value="Winged helix-like DNA-binding domain superfamily/Winged helix DNA-binding domain"/>
    <property type="match status" value="1"/>
</dbReference>
<dbReference type="PROSITE" id="PS50987">
    <property type="entry name" value="HTH_ARSR_2"/>
    <property type="match status" value="1"/>
</dbReference>
<dbReference type="NCBIfam" id="NF033788">
    <property type="entry name" value="HTH_metalloreg"/>
    <property type="match status" value="1"/>
</dbReference>
<dbReference type="PRINTS" id="PR00778">
    <property type="entry name" value="HTHARSR"/>
</dbReference>
<gene>
    <name evidence="2" type="ORF">ON006_11705</name>
</gene>
<dbReference type="SUPFAM" id="SSF46785">
    <property type="entry name" value="Winged helix' DNA-binding domain"/>
    <property type="match status" value="1"/>
</dbReference>
<organism evidence="2 3">
    <name type="scientific">Dyadobacter pollutisoli</name>
    <dbReference type="NCBI Taxonomy" id="2910158"/>
    <lineage>
        <taxon>Bacteria</taxon>
        <taxon>Pseudomonadati</taxon>
        <taxon>Bacteroidota</taxon>
        <taxon>Cytophagia</taxon>
        <taxon>Cytophagales</taxon>
        <taxon>Spirosomataceae</taxon>
        <taxon>Dyadobacter</taxon>
    </lineage>
</organism>
<accession>A0A9E8NEQ3</accession>
<reference evidence="2" key="1">
    <citation type="submission" date="2022-11" db="EMBL/GenBank/DDBJ databases">
        <title>Dyadobacter pollutisoli sp. nov., isolated from plastic dumped soil.</title>
        <authorList>
            <person name="Kim J.M."/>
            <person name="Kim K.R."/>
            <person name="Lee J.K."/>
            <person name="Hao L."/>
            <person name="Jeon C.O."/>
        </authorList>
    </citation>
    <scope>NUCLEOTIDE SEQUENCE</scope>
    <source>
        <strain evidence="2">U1</strain>
    </source>
</reference>
<dbReference type="InterPro" id="IPR036390">
    <property type="entry name" value="WH_DNA-bd_sf"/>
</dbReference>